<name>A0AAP0ESN6_9MAGN</name>
<dbReference type="AlphaFoldDB" id="A0AAP0ESN6"/>
<proteinExistence type="predicted"/>
<feature type="region of interest" description="Disordered" evidence="1">
    <location>
        <begin position="122"/>
        <end position="143"/>
    </location>
</feature>
<sequence length="143" mass="15448">MKRGPAGQVMQESHQSVTQHDSGSSCLEMHVFAFSKIAAHLARAFLHSCLPRAFLLIEKLLPRVDVQLVQPLHAFLHSHQQLMISLVMHVSAVSQIDAIALVRFSSSSAATRHLLVCPEASSTSSLSNDLPPRHASAAASPNP</sequence>
<keyword evidence="3" id="KW-1185">Reference proteome</keyword>
<evidence type="ECO:0000313" key="3">
    <source>
        <dbReference type="Proteomes" id="UP001419268"/>
    </source>
</evidence>
<organism evidence="2 3">
    <name type="scientific">Stephania cephalantha</name>
    <dbReference type="NCBI Taxonomy" id="152367"/>
    <lineage>
        <taxon>Eukaryota</taxon>
        <taxon>Viridiplantae</taxon>
        <taxon>Streptophyta</taxon>
        <taxon>Embryophyta</taxon>
        <taxon>Tracheophyta</taxon>
        <taxon>Spermatophyta</taxon>
        <taxon>Magnoliopsida</taxon>
        <taxon>Ranunculales</taxon>
        <taxon>Menispermaceae</taxon>
        <taxon>Menispermoideae</taxon>
        <taxon>Cissampelideae</taxon>
        <taxon>Stephania</taxon>
    </lineage>
</organism>
<evidence type="ECO:0000313" key="2">
    <source>
        <dbReference type="EMBL" id="KAK9094254.1"/>
    </source>
</evidence>
<accession>A0AAP0ESN6</accession>
<comment type="caution">
    <text evidence="2">The sequence shown here is derived from an EMBL/GenBank/DDBJ whole genome shotgun (WGS) entry which is preliminary data.</text>
</comment>
<gene>
    <name evidence="2" type="ORF">Scep_025723</name>
</gene>
<dbReference type="Proteomes" id="UP001419268">
    <property type="component" value="Unassembled WGS sequence"/>
</dbReference>
<evidence type="ECO:0000256" key="1">
    <source>
        <dbReference type="SAM" id="MobiDB-lite"/>
    </source>
</evidence>
<reference evidence="2 3" key="1">
    <citation type="submission" date="2024-01" db="EMBL/GenBank/DDBJ databases">
        <title>Genome assemblies of Stephania.</title>
        <authorList>
            <person name="Yang L."/>
        </authorList>
    </citation>
    <scope>NUCLEOTIDE SEQUENCE [LARGE SCALE GENOMIC DNA]</scope>
    <source>
        <strain evidence="2">JXDWG</strain>
        <tissue evidence="2">Leaf</tissue>
    </source>
</reference>
<dbReference type="EMBL" id="JBBNAG010000011">
    <property type="protein sequence ID" value="KAK9094254.1"/>
    <property type="molecule type" value="Genomic_DNA"/>
</dbReference>
<protein>
    <submittedName>
        <fullName evidence="2">Uncharacterized protein</fullName>
    </submittedName>
</protein>